<proteinExistence type="predicted"/>
<gene>
    <name evidence="1" type="ORF">SMACR_08969</name>
</gene>
<sequence>MKAIFHVLAFSSQFIRRPAPSAPAPGPNAREFLHLEVAIAKYKLANNIFVPWPRWFMAVVEMVRGPNGTAQEMVWLVAAAWALGQKKAFAELGLDLMVKYEGRGVGSLFRFCERDAVVQKVLPMKFRCLIEGRAARLHKRVVDLIRSRAQDDGCVCGERPELNNSWVNAYDEFGWIATVPLSEVLGAAEPLAEQEAVSVAGECQCMGEREWGPAAIKEELEKFKREAKICFDCVRMDEGSLSVENGVYH</sequence>
<dbReference type="Proteomes" id="UP000433876">
    <property type="component" value="Unassembled WGS sequence"/>
</dbReference>
<dbReference type="OMA" id="TFASEFW"/>
<dbReference type="VEuPathDB" id="FungiDB:SMAC_08969"/>
<evidence type="ECO:0000313" key="1">
    <source>
        <dbReference type="EMBL" id="KAA8624232.1"/>
    </source>
</evidence>
<dbReference type="AlphaFoldDB" id="A0A8S8ZGQ2"/>
<protein>
    <submittedName>
        <fullName evidence="1">Uncharacterized protein</fullName>
    </submittedName>
</protein>
<reference evidence="1 2" key="1">
    <citation type="submission" date="2017-07" db="EMBL/GenBank/DDBJ databases">
        <title>Genome sequence of the Sordaria macrospora wild type strain R19027.</title>
        <authorList>
            <person name="Nowrousian M."/>
            <person name="Teichert I."/>
            <person name="Kueck U."/>
        </authorList>
    </citation>
    <scope>NUCLEOTIDE SEQUENCE [LARGE SCALE GENOMIC DNA]</scope>
    <source>
        <strain evidence="1 2">R19027</strain>
        <tissue evidence="1">Mycelium</tissue>
    </source>
</reference>
<organism evidence="1 2">
    <name type="scientific">Sordaria macrospora</name>
    <dbReference type="NCBI Taxonomy" id="5147"/>
    <lineage>
        <taxon>Eukaryota</taxon>
        <taxon>Fungi</taxon>
        <taxon>Dikarya</taxon>
        <taxon>Ascomycota</taxon>
        <taxon>Pezizomycotina</taxon>
        <taxon>Sordariomycetes</taxon>
        <taxon>Sordariomycetidae</taxon>
        <taxon>Sordariales</taxon>
        <taxon>Sordariaceae</taxon>
        <taxon>Sordaria</taxon>
    </lineage>
</organism>
<name>A0A8S8ZGQ2_SORMA</name>
<evidence type="ECO:0000313" key="2">
    <source>
        <dbReference type="Proteomes" id="UP000433876"/>
    </source>
</evidence>
<accession>A0A8S8ZGQ2</accession>
<comment type="caution">
    <text evidence="1">The sequence shown here is derived from an EMBL/GenBank/DDBJ whole genome shotgun (WGS) entry which is preliminary data.</text>
</comment>
<dbReference type="EMBL" id="NMPR01000245">
    <property type="protein sequence ID" value="KAA8624232.1"/>
    <property type="molecule type" value="Genomic_DNA"/>
</dbReference>